<dbReference type="Gene3D" id="3.40.30.10">
    <property type="entry name" value="Glutaredoxin"/>
    <property type="match status" value="1"/>
</dbReference>
<dbReference type="Proteomes" id="UP000198922">
    <property type="component" value="Unassembled WGS sequence"/>
</dbReference>
<dbReference type="InterPro" id="IPR036249">
    <property type="entry name" value="Thioredoxin-like_sf"/>
</dbReference>
<protein>
    <submittedName>
        <fullName evidence="2">Iodothyronine deiodinase</fullName>
    </submittedName>
</protein>
<organism evidence="2 3">
    <name type="scientific">Limimaricola pyoseonensis</name>
    <dbReference type="NCBI Taxonomy" id="521013"/>
    <lineage>
        <taxon>Bacteria</taxon>
        <taxon>Pseudomonadati</taxon>
        <taxon>Pseudomonadota</taxon>
        <taxon>Alphaproteobacteria</taxon>
        <taxon>Rhodobacterales</taxon>
        <taxon>Paracoccaceae</taxon>
        <taxon>Limimaricola</taxon>
    </lineage>
</organism>
<evidence type="ECO:0000313" key="2">
    <source>
        <dbReference type="EMBL" id="SDF09846.1"/>
    </source>
</evidence>
<keyword evidence="1" id="KW-0812">Transmembrane</keyword>
<feature type="transmembrane region" description="Helical" evidence="1">
    <location>
        <begin position="246"/>
        <end position="266"/>
    </location>
</feature>
<dbReference type="AlphaFoldDB" id="A0A1G7IBG7"/>
<accession>A0A1G7IBG7</accession>
<name>A0A1G7IBG7_9RHOB</name>
<dbReference type="OrthoDB" id="119679at2"/>
<dbReference type="EMBL" id="FNAT01000007">
    <property type="protein sequence ID" value="SDF09846.1"/>
    <property type="molecule type" value="Genomic_DNA"/>
</dbReference>
<reference evidence="3" key="1">
    <citation type="submission" date="2016-10" db="EMBL/GenBank/DDBJ databases">
        <authorList>
            <person name="Varghese N."/>
            <person name="Submissions S."/>
        </authorList>
    </citation>
    <scope>NUCLEOTIDE SEQUENCE [LARGE SCALE GENOMIC DNA]</scope>
    <source>
        <strain evidence="3">DSM 21424</strain>
    </source>
</reference>
<gene>
    <name evidence="2" type="ORF">SAMN04488567_3391</name>
</gene>
<dbReference type="STRING" id="521013.SAMN04488567_3391"/>
<keyword evidence="1" id="KW-1133">Transmembrane helix</keyword>
<dbReference type="RefSeq" id="WP_090113932.1">
    <property type="nucleotide sequence ID" value="NZ_FNAT01000007.1"/>
</dbReference>
<sequence>MTVTDDYSYDHVEASTLRRDMAFSAGTPGPGDRLPGFDLPEASGGRIRSHSITSNRPILLITGSYTCPMTAASNPLLKKLHRRYGGRIVFVMLHVREAHPGERYGQPRDMDTKIANARALKRRDRLPWSVAVDDVSGTLHRQLDLKPNAVWLTDQDGTIVYRGLWAGDDDPLEDALEAVSRGRLPKKRESHARLKPMAAGIGVMREVTRRSGARAEADLWKAAPPMAVLARIADVYRPLPPHWRTAAAAATVGLAATALVGVLTSARRK</sequence>
<dbReference type="SUPFAM" id="SSF52833">
    <property type="entry name" value="Thioredoxin-like"/>
    <property type="match status" value="1"/>
</dbReference>
<evidence type="ECO:0000313" key="3">
    <source>
        <dbReference type="Proteomes" id="UP000198922"/>
    </source>
</evidence>
<keyword evidence="3" id="KW-1185">Reference proteome</keyword>
<evidence type="ECO:0000256" key="1">
    <source>
        <dbReference type="SAM" id="Phobius"/>
    </source>
</evidence>
<proteinExistence type="predicted"/>
<keyword evidence="1" id="KW-0472">Membrane</keyword>